<evidence type="ECO:0000313" key="2">
    <source>
        <dbReference type="Proteomes" id="UP000591272"/>
    </source>
</evidence>
<accession>A0A7Y9GG69</accession>
<sequence length="71" mass="7192">MNTLDDVLPAAAVIAPVPDRRLRASPADARRAYAVPPLPAVAIVRAPAAGPRAKSPVGVVPVNAVPVRGVP</sequence>
<protein>
    <submittedName>
        <fullName evidence="1">Uncharacterized protein</fullName>
    </submittedName>
</protein>
<organism evidence="1 2">
    <name type="scientific">Actinomadura citrea</name>
    <dbReference type="NCBI Taxonomy" id="46158"/>
    <lineage>
        <taxon>Bacteria</taxon>
        <taxon>Bacillati</taxon>
        <taxon>Actinomycetota</taxon>
        <taxon>Actinomycetes</taxon>
        <taxon>Streptosporangiales</taxon>
        <taxon>Thermomonosporaceae</taxon>
        <taxon>Actinomadura</taxon>
    </lineage>
</organism>
<dbReference type="EMBL" id="JACCBT010000001">
    <property type="protein sequence ID" value="NYE15927.1"/>
    <property type="molecule type" value="Genomic_DNA"/>
</dbReference>
<dbReference type="RefSeq" id="WP_179836548.1">
    <property type="nucleotide sequence ID" value="NZ_BMRD01000004.1"/>
</dbReference>
<comment type="caution">
    <text evidence="1">The sequence shown here is derived from an EMBL/GenBank/DDBJ whole genome shotgun (WGS) entry which is preliminary data.</text>
</comment>
<name>A0A7Y9GG69_9ACTN</name>
<proteinExistence type="predicted"/>
<gene>
    <name evidence="1" type="ORF">BJ999_006223</name>
</gene>
<dbReference type="Proteomes" id="UP000591272">
    <property type="component" value="Unassembled WGS sequence"/>
</dbReference>
<evidence type="ECO:0000313" key="1">
    <source>
        <dbReference type="EMBL" id="NYE15927.1"/>
    </source>
</evidence>
<keyword evidence="2" id="KW-1185">Reference proteome</keyword>
<reference evidence="1 2" key="1">
    <citation type="submission" date="2020-07" db="EMBL/GenBank/DDBJ databases">
        <title>Sequencing the genomes of 1000 actinobacteria strains.</title>
        <authorList>
            <person name="Klenk H.-P."/>
        </authorList>
    </citation>
    <scope>NUCLEOTIDE SEQUENCE [LARGE SCALE GENOMIC DNA]</scope>
    <source>
        <strain evidence="1 2">DSM 43461</strain>
    </source>
</reference>
<dbReference type="AlphaFoldDB" id="A0A7Y9GG69"/>